<gene>
    <name evidence="2" type="ORF">HMPREF9336_00990</name>
</gene>
<dbReference type="eggNOG" id="ENOG503058Y">
    <property type="taxonomic scope" value="Bacteria"/>
</dbReference>
<reference evidence="2 3" key="1">
    <citation type="journal article" date="2011" name="Stand. Genomic Sci.">
        <title>High quality draft genome sequence of Segniliparus rugosus CDC 945(T)= (ATCC BAA-974(T)).</title>
        <authorList>
            <person name="Earl A.M."/>
            <person name="Desjardins C.A."/>
            <person name="Fitzgerald M.G."/>
            <person name="Arachchi H.M."/>
            <person name="Zeng Q."/>
            <person name="Mehta T."/>
            <person name="Griggs A."/>
            <person name="Birren B.W."/>
            <person name="Toney N.C."/>
            <person name="Carr J."/>
            <person name="Posey J."/>
            <person name="Butler W.R."/>
        </authorList>
    </citation>
    <scope>NUCLEOTIDE SEQUENCE [LARGE SCALE GENOMIC DNA]</scope>
    <source>
        <strain evidence="3">ATCC BAA-974 / DSM 45345 / CCUG 50838 / CIP 108380 / JCM 13579 / CDC 945</strain>
    </source>
</reference>
<dbReference type="EMBL" id="ACZI02000003">
    <property type="protein sequence ID" value="EFV14073.1"/>
    <property type="molecule type" value="Genomic_DNA"/>
</dbReference>
<protein>
    <submittedName>
        <fullName evidence="2">Uncharacterized protein</fullName>
    </submittedName>
</protein>
<keyword evidence="1" id="KW-0812">Transmembrane</keyword>
<feature type="transmembrane region" description="Helical" evidence="1">
    <location>
        <begin position="35"/>
        <end position="57"/>
    </location>
</feature>
<dbReference type="Proteomes" id="UP000004816">
    <property type="component" value="Unassembled WGS sequence"/>
</dbReference>
<keyword evidence="1" id="KW-1133">Transmembrane helix</keyword>
<feature type="transmembrane region" description="Helical" evidence="1">
    <location>
        <begin position="6"/>
        <end position="23"/>
    </location>
</feature>
<feature type="transmembrane region" description="Helical" evidence="1">
    <location>
        <begin position="63"/>
        <end position="86"/>
    </location>
</feature>
<dbReference type="AlphaFoldDB" id="E5XNG1"/>
<proteinExistence type="predicted"/>
<keyword evidence="1" id="KW-0472">Membrane</keyword>
<evidence type="ECO:0000313" key="2">
    <source>
        <dbReference type="EMBL" id="EFV14073.1"/>
    </source>
</evidence>
<keyword evidence="3" id="KW-1185">Reference proteome</keyword>
<accession>E5XNG1</accession>
<evidence type="ECO:0000256" key="1">
    <source>
        <dbReference type="SAM" id="Phobius"/>
    </source>
</evidence>
<evidence type="ECO:0000313" key="3">
    <source>
        <dbReference type="Proteomes" id="UP000004816"/>
    </source>
</evidence>
<organism evidence="2 3">
    <name type="scientific">Segniliparus rugosus (strain ATCC BAA-974 / DSM 45345 / CCUG 50838 / CIP 108380 / JCM 13579 / CDC 945)</name>
    <dbReference type="NCBI Taxonomy" id="679197"/>
    <lineage>
        <taxon>Bacteria</taxon>
        <taxon>Bacillati</taxon>
        <taxon>Actinomycetota</taxon>
        <taxon>Actinomycetes</taxon>
        <taxon>Mycobacteriales</taxon>
        <taxon>Segniliparaceae</taxon>
        <taxon>Segniliparus</taxon>
    </lineage>
</organism>
<sequence>MIVLRVLAIAGYFLARWLLRGCGRLGKRLHVGGMSIFVAITAATVCGVALTHLTVFAERGPQPLVLISTMLPLFLGMCGFIAYRWATFDPTAPARRMDGWIDN</sequence>
<comment type="caution">
    <text evidence="2">The sequence shown here is derived from an EMBL/GenBank/DDBJ whole genome shotgun (WGS) entry which is preliminary data.</text>
</comment>
<dbReference type="HOGENOM" id="CLU_2261873_0_0_11"/>
<name>E5XNG1_SEGRC</name>